<evidence type="ECO:0000256" key="8">
    <source>
        <dbReference type="ARBA" id="ARBA00023242"/>
    </source>
</evidence>
<evidence type="ECO:0000256" key="5">
    <source>
        <dbReference type="ARBA" id="ARBA00022723"/>
    </source>
</evidence>
<dbReference type="GO" id="GO:0003676">
    <property type="term" value="F:nucleic acid binding"/>
    <property type="evidence" value="ECO:0007669"/>
    <property type="project" value="InterPro"/>
</dbReference>
<dbReference type="InterPro" id="IPR022755">
    <property type="entry name" value="Znf_C2H2_jaz"/>
</dbReference>
<evidence type="ECO:0000256" key="6">
    <source>
        <dbReference type="ARBA" id="ARBA00022771"/>
    </source>
</evidence>
<dbReference type="InterPro" id="IPR013087">
    <property type="entry name" value="Znf_C2H2_type"/>
</dbReference>
<evidence type="ECO:0000313" key="13">
    <source>
        <dbReference type="EMBL" id="GME67907.1"/>
    </source>
</evidence>
<evidence type="ECO:0000256" key="7">
    <source>
        <dbReference type="ARBA" id="ARBA00022833"/>
    </source>
</evidence>
<feature type="compositionally biased region" description="Low complexity" evidence="11">
    <location>
        <begin position="149"/>
        <end position="174"/>
    </location>
</feature>
<evidence type="ECO:0000313" key="14">
    <source>
        <dbReference type="Proteomes" id="UP001165120"/>
    </source>
</evidence>
<dbReference type="InterPro" id="IPR003604">
    <property type="entry name" value="Matrin/U1-like-C_Znf_C2H2"/>
</dbReference>
<dbReference type="GO" id="GO:0042254">
    <property type="term" value="P:ribosome biogenesis"/>
    <property type="evidence" value="ECO:0007669"/>
    <property type="project" value="UniProtKB-KW"/>
</dbReference>
<dbReference type="GO" id="GO:0008270">
    <property type="term" value="F:zinc ion binding"/>
    <property type="evidence" value="ECO:0007669"/>
    <property type="project" value="UniProtKB-KW"/>
</dbReference>
<proteinExistence type="inferred from homology"/>
<dbReference type="PROSITE" id="PS00028">
    <property type="entry name" value="ZINC_FINGER_C2H2_1"/>
    <property type="match status" value="1"/>
</dbReference>
<dbReference type="InterPro" id="IPR036236">
    <property type="entry name" value="Znf_C2H2_sf"/>
</dbReference>
<evidence type="ECO:0000256" key="11">
    <source>
        <dbReference type="SAM" id="MobiDB-lite"/>
    </source>
</evidence>
<dbReference type="GO" id="GO:0043021">
    <property type="term" value="F:ribonucleoprotein complex binding"/>
    <property type="evidence" value="ECO:0007669"/>
    <property type="project" value="UniProtKB-ARBA"/>
</dbReference>
<dbReference type="Pfam" id="PF12171">
    <property type="entry name" value="zf-C2H2_jaz"/>
    <property type="match status" value="1"/>
</dbReference>
<dbReference type="SUPFAM" id="SSF57667">
    <property type="entry name" value="beta-beta-alpha zinc fingers"/>
    <property type="match status" value="1"/>
</dbReference>
<keyword evidence="6 10" id="KW-0863">Zinc-finger</keyword>
<dbReference type="PANTHER" id="PTHR46095:SF1">
    <property type="entry name" value="ZINC FINGER PROTEIN 593"/>
    <property type="match status" value="1"/>
</dbReference>
<comment type="subcellular location">
    <subcellularLocation>
        <location evidence="2">Cytoplasm</location>
    </subcellularLocation>
    <subcellularLocation>
        <location evidence="1">Nucleus</location>
    </subcellularLocation>
</comment>
<evidence type="ECO:0000256" key="1">
    <source>
        <dbReference type="ARBA" id="ARBA00004123"/>
    </source>
</evidence>
<evidence type="ECO:0000256" key="9">
    <source>
        <dbReference type="ARBA" id="ARBA00038064"/>
    </source>
</evidence>
<dbReference type="PROSITE" id="PS50157">
    <property type="entry name" value="ZINC_FINGER_C2H2_2"/>
    <property type="match status" value="1"/>
</dbReference>
<feature type="region of interest" description="Disordered" evidence="11">
    <location>
        <begin position="145"/>
        <end position="184"/>
    </location>
</feature>
<comment type="similarity">
    <text evidence="9">Belongs to the ZNF593/BUD20 C2H2-type zinc-finger protein family.</text>
</comment>
<sequence>MGRYSVKRYKTKRRTKDLDLIHKELSSVESITKLKNQEQDEYKPGLGQYYCIHCDKYFQDNKALASHLKMRVHKRRVKELAKNPYTQLESDAASGTNLVKFMSSVEKYKNLEPERLNMEKNLLENLVSENDEKDKIRHAMLYPDENNTEQVEGQQEGQQQIQLTEEQQKQIQIESNGTAEIEMS</sequence>
<dbReference type="PANTHER" id="PTHR46095">
    <property type="entry name" value="ZINC FINGER PROTEIN 593"/>
    <property type="match status" value="1"/>
</dbReference>
<keyword evidence="8" id="KW-0539">Nucleus</keyword>
<accession>A0A9W6SVE7</accession>
<keyword evidence="5" id="KW-0479">Metal-binding</keyword>
<comment type="caution">
    <text evidence="13">The sequence shown here is derived from an EMBL/GenBank/DDBJ whole genome shotgun (WGS) entry which is preliminary data.</text>
</comment>
<dbReference type="EMBL" id="BSXN01000280">
    <property type="protein sequence ID" value="GME67907.1"/>
    <property type="molecule type" value="Genomic_DNA"/>
</dbReference>
<keyword evidence="4" id="KW-0690">Ribosome biogenesis</keyword>
<name>A0A9W6SVE7_CANBO</name>
<evidence type="ECO:0000256" key="3">
    <source>
        <dbReference type="ARBA" id="ARBA00022490"/>
    </source>
</evidence>
<evidence type="ECO:0000256" key="2">
    <source>
        <dbReference type="ARBA" id="ARBA00004496"/>
    </source>
</evidence>
<dbReference type="FunFam" id="3.30.160.60:FF:000299">
    <property type="entry name" value="Zinc finger protein 593"/>
    <property type="match status" value="1"/>
</dbReference>
<evidence type="ECO:0000259" key="12">
    <source>
        <dbReference type="PROSITE" id="PS50157"/>
    </source>
</evidence>
<keyword evidence="14" id="KW-1185">Reference proteome</keyword>
<dbReference type="GO" id="GO:0005634">
    <property type="term" value="C:nucleus"/>
    <property type="evidence" value="ECO:0007669"/>
    <property type="project" value="UniProtKB-SubCell"/>
</dbReference>
<evidence type="ECO:0000256" key="4">
    <source>
        <dbReference type="ARBA" id="ARBA00022517"/>
    </source>
</evidence>
<dbReference type="SMART" id="SM00451">
    <property type="entry name" value="ZnF_U1"/>
    <property type="match status" value="1"/>
</dbReference>
<dbReference type="InterPro" id="IPR051879">
    <property type="entry name" value="C2H2-ZF_Maturation_Protein"/>
</dbReference>
<dbReference type="AlphaFoldDB" id="A0A9W6SVE7"/>
<protein>
    <submittedName>
        <fullName evidence="13">Unnamed protein product</fullName>
    </submittedName>
</protein>
<gene>
    <name evidence="13" type="ORF">Cboi02_000125200</name>
</gene>
<reference evidence="13" key="1">
    <citation type="submission" date="2023-04" db="EMBL/GenBank/DDBJ databases">
        <title>Candida boidinii NBRC 10035.</title>
        <authorList>
            <person name="Ichikawa N."/>
            <person name="Sato H."/>
            <person name="Tonouchi N."/>
        </authorList>
    </citation>
    <scope>NUCLEOTIDE SEQUENCE</scope>
    <source>
        <strain evidence="13">NBRC 10035</strain>
    </source>
</reference>
<keyword evidence="3" id="KW-0963">Cytoplasm</keyword>
<dbReference type="Gene3D" id="3.30.160.60">
    <property type="entry name" value="Classic Zinc Finger"/>
    <property type="match status" value="1"/>
</dbReference>
<feature type="domain" description="C2H2-type" evidence="12">
    <location>
        <begin position="49"/>
        <end position="78"/>
    </location>
</feature>
<organism evidence="13 14">
    <name type="scientific">Candida boidinii</name>
    <name type="common">Yeast</name>
    <dbReference type="NCBI Taxonomy" id="5477"/>
    <lineage>
        <taxon>Eukaryota</taxon>
        <taxon>Fungi</taxon>
        <taxon>Dikarya</taxon>
        <taxon>Ascomycota</taxon>
        <taxon>Saccharomycotina</taxon>
        <taxon>Pichiomycetes</taxon>
        <taxon>Pichiales</taxon>
        <taxon>Pichiaceae</taxon>
        <taxon>Ogataea</taxon>
        <taxon>Ogataea/Candida clade</taxon>
    </lineage>
</organism>
<dbReference type="Proteomes" id="UP001165120">
    <property type="component" value="Unassembled WGS sequence"/>
</dbReference>
<keyword evidence="7" id="KW-0862">Zinc</keyword>
<evidence type="ECO:0000256" key="10">
    <source>
        <dbReference type="PROSITE-ProRule" id="PRU00042"/>
    </source>
</evidence>
<dbReference type="OrthoDB" id="24683at2759"/>
<dbReference type="GO" id="GO:0005737">
    <property type="term" value="C:cytoplasm"/>
    <property type="evidence" value="ECO:0007669"/>
    <property type="project" value="UniProtKB-SubCell"/>
</dbReference>